<dbReference type="OrthoDB" id="7872350at2"/>
<evidence type="ECO:0000256" key="1">
    <source>
        <dbReference type="SAM" id="Coils"/>
    </source>
</evidence>
<dbReference type="STRING" id="989403.SAMN05421798_10779"/>
<name>A0A166AAX4_9HYPH</name>
<evidence type="ECO:0000313" key="3">
    <source>
        <dbReference type="Proteomes" id="UP000076577"/>
    </source>
</evidence>
<dbReference type="EMBL" id="LMCB01000006">
    <property type="protein sequence ID" value="KZL20808.1"/>
    <property type="molecule type" value="Genomic_DNA"/>
</dbReference>
<dbReference type="Pfam" id="PF06698">
    <property type="entry name" value="DUF1192"/>
    <property type="match status" value="1"/>
</dbReference>
<dbReference type="AlphaFoldDB" id="A0A166AAX4"/>
<proteinExistence type="predicted"/>
<accession>A0A166AAX4</accession>
<organism evidence="2 3">
    <name type="scientific">Pseudovibrio axinellae</name>
    <dbReference type="NCBI Taxonomy" id="989403"/>
    <lineage>
        <taxon>Bacteria</taxon>
        <taxon>Pseudomonadati</taxon>
        <taxon>Pseudomonadota</taxon>
        <taxon>Alphaproteobacteria</taxon>
        <taxon>Hyphomicrobiales</taxon>
        <taxon>Stappiaceae</taxon>
        <taxon>Pseudovibrio</taxon>
    </lineage>
</organism>
<keyword evidence="1" id="KW-0175">Coiled coil</keyword>
<dbReference type="InterPro" id="IPR009579">
    <property type="entry name" value="DUF1192"/>
</dbReference>
<dbReference type="RefSeq" id="WP_068004235.1">
    <property type="nucleotide sequence ID" value="NZ_FOFM01000007.1"/>
</dbReference>
<reference evidence="2 3" key="1">
    <citation type="journal article" date="2016" name="Front. Microbiol.">
        <title>Comparative Genomic Analysis Reveals a Diverse Repertoire of Genes Involved in Prokaryote-Eukaryote Interactions within the Pseudovibrio Genus.</title>
        <authorList>
            <person name="Romano S."/>
            <person name="Fernandez-Guerra A."/>
            <person name="Reen F.J."/>
            <person name="Glockner F.O."/>
            <person name="Crowley S.P."/>
            <person name="O'Sullivan O."/>
            <person name="Cotter P.D."/>
            <person name="Adams C."/>
            <person name="Dobson A.D."/>
            <person name="O'Gara F."/>
        </authorList>
    </citation>
    <scope>NUCLEOTIDE SEQUENCE [LARGE SCALE GENOMIC DNA]</scope>
    <source>
        <strain evidence="2 3">Ad2</strain>
    </source>
</reference>
<sequence length="64" mass="7266">MGIFDEDDTPRQAVSSIQVGEPLTSLSIHELNERLERLKTEIARVESEIKTKSEVNTSAEDFFK</sequence>
<dbReference type="PATRIC" id="fig|989403.3.peg.1391"/>
<gene>
    <name evidence="2" type="ORF">PsAD2_01297</name>
</gene>
<keyword evidence="3" id="KW-1185">Reference proteome</keyword>
<evidence type="ECO:0000313" key="2">
    <source>
        <dbReference type="EMBL" id="KZL20808.1"/>
    </source>
</evidence>
<comment type="caution">
    <text evidence="2">The sequence shown here is derived from an EMBL/GenBank/DDBJ whole genome shotgun (WGS) entry which is preliminary data.</text>
</comment>
<feature type="coiled-coil region" evidence="1">
    <location>
        <begin position="28"/>
        <end position="55"/>
    </location>
</feature>
<dbReference type="Proteomes" id="UP000076577">
    <property type="component" value="Unassembled WGS sequence"/>
</dbReference>
<protein>
    <submittedName>
        <fullName evidence="2">Uncharacterized protein</fullName>
    </submittedName>
</protein>